<dbReference type="EMBL" id="CCAE010000003">
    <property type="protein sequence ID" value="CDN86367.1"/>
    <property type="molecule type" value="Genomic_DNA"/>
</dbReference>
<accession>A0A1L1PH95</accession>
<dbReference type="EC" id="1.13.11.-" evidence="7"/>
<dbReference type="Gene3D" id="2.102.10.10">
    <property type="entry name" value="Rieske [2Fe-2S] iron-sulphur domain"/>
    <property type="match status" value="1"/>
</dbReference>
<keyword evidence="4" id="KW-0408">Iron</keyword>
<name>A0A1L1PH95_HYDIT</name>
<evidence type="ECO:0000256" key="3">
    <source>
        <dbReference type="ARBA" id="ARBA00023002"/>
    </source>
</evidence>
<gene>
    <name evidence="7" type="ORF">BN948_00768</name>
</gene>
<dbReference type="PANTHER" id="PTHR21266">
    <property type="entry name" value="IRON-SULFUR DOMAIN CONTAINING PROTEIN"/>
    <property type="match status" value="1"/>
</dbReference>
<protein>
    <submittedName>
        <fullName evidence="7">Phenoxybenzoate dioxygenase subunit alpha</fullName>
        <ecNumber evidence="7">1.13.11.-</ecNumber>
    </submittedName>
</protein>
<keyword evidence="7" id="KW-0223">Dioxygenase</keyword>
<evidence type="ECO:0000256" key="2">
    <source>
        <dbReference type="ARBA" id="ARBA00022723"/>
    </source>
</evidence>
<dbReference type="Pfam" id="PF00355">
    <property type="entry name" value="Rieske"/>
    <property type="match status" value="1"/>
</dbReference>
<evidence type="ECO:0000256" key="5">
    <source>
        <dbReference type="ARBA" id="ARBA00023014"/>
    </source>
</evidence>
<dbReference type="InterPro" id="IPR050584">
    <property type="entry name" value="Cholesterol_7-desaturase"/>
</dbReference>
<dbReference type="Proteomes" id="UP000028878">
    <property type="component" value="Unassembled WGS sequence"/>
</dbReference>
<reference evidence="8" key="1">
    <citation type="submission" date="2014-02" db="EMBL/GenBank/DDBJ databases">
        <authorList>
            <person name="Gan H."/>
        </authorList>
    </citation>
    <scope>NUCLEOTIDE SEQUENCE [LARGE SCALE GENOMIC DNA]</scope>
    <source>
        <strain evidence="8">S1</strain>
    </source>
</reference>
<keyword evidence="1" id="KW-0001">2Fe-2S</keyword>
<keyword evidence="5" id="KW-0411">Iron-sulfur</keyword>
<evidence type="ECO:0000256" key="4">
    <source>
        <dbReference type="ARBA" id="ARBA00023004"/>
    </source>
</evidence>
<organism evidence="7 8">
    <name type="scientific">Hydrogenophaga intermedia</name>
    <dbReference type="NCBI Taxonomy" id="65786"/>
    <lineage>
        <taxon>Bacteria</taxon>
        <taxon>Pseudomonadati</taxon>
        <taxon>Pseudomonadota</taxon>
        <taxon>Betaproteobacteria</taxon>
        <taxon>Burkholderiales</taxon>
        <taxon>Comamonadaceae</taxon>
        <taxon>Hydrogenophaga</taxon>
    </lineage>
</organism>
<dbReference type="GO" id="GO:0051213">
    <property type="term" value="F:dioxygenase activity"/>
    <property type="evidence" value="ECO:0007669"/>
    <property type="project" value="UniProtKB-KW"/>
</dbReference>
<reference evidence="8" key="2">
    <citation type="submission" date="2014-11" db="EMBL/GenBank/DDBJ databases">
        <title>Draft genome sequence of Hydrogenophaga intermedia S1.</title>
        <authorList>
            <person name="Gan H.M."/>
            <person name="Chew T.H."/>
            <person name="Stolz A."/>
        </authorList>
    </citation>
    <scope>NUCLEOTIDE SEQUENCE [LARGE SCALE GENOMIC DNA]</scope>
    <source>
        <strain evidence="8">S1</strain>
    </source>
</reference>
<dbReference type="GO" id="GO:0051537">
    <property type="term" value="F:2 iron, 2 sulfur cluster binding"/>
    <property type="evidence" value="ECO:0007669"/>
    <property type="project" value="UniProtKB-KW"/>
</dbReference>
<evidence type="ECO:0000256" key="1">
    <source>
        <dbReference type="ARBA" id="ARBA00022714"/>
    </source>
</evidence>
<feature type="domain" description="Rieske" evidence="6">
    <location>
        <begin position="46"/>
        <end position="150"/>
    </location>
</feature>
<dbReference type="InterPro" id="IPR017941">
    <property type="entry name" value="Rieske_2Fe-2S"/>
</dbReference>
<evidence type="ECO:0000259" key="6">
    <source>
        <dbReference type="PROSITE" id="PS51296"/>
    </source>
</evidence>
<dbReference type="AlphaFoldDB" id="A0A1L1PH95"/>
<proteinExistence type="predicted"/>
<dbReference type="PROSITE" id="PS51296">
    <property type="entry name" value="RIESKE"/>
    <property type="match status" value="1"/>
</dbReference>
<dbReference type="PROSITE" id="PS00570">
    <property type="entry name" value="RING_HYDROXYL_ALPHA"/>
    <property type="match status" value="1"/>
</dbReference>
<evidence type="ECO:0000313" key="8">
    <source>
        <dbReference type="Proteomes" id="UP000028878"/>
    </source>
</evidence>
<dbReference type="SUPFAM" id="SSF55961">
    <property type="entry name" value="Bet v1-like"/>
    <property type="match status" value="1"/>
</dbReference>
<dbReference type="GO" id="GO:0005506">
    <property type="term" value="F:iron ion binding"/>
    <property type="evidence" value="ECO:0007669"/>
    <property type="project" value="InterPro"/>
</dbReference>
<dbReference type="InterPro" id="IPR036922">
    <property type="entry name" value="Rieske_2Fe-2S_sf"/>
</dbReference>
<dbReference type="CDD" id="cd03479">
    <property type="entry name" value="Rieske_RO_Alpha_PhDO_like"/>
    <property type="match status" value="1"/>
</dbReference>
<dbReference type="SUPFAM" id="SSF50022">
    <property type="entry name" value="ISP domain"/>
    <property type="match status" value="1"/>
</dbReference>
<keyword evidence="3 7" id="KW-0560">Oxidoreductase</keyword>
<dbReference type="InterPro" id="IPR015881">
    <property type="entry name" value="ARHD_Rieske_2Fe_2S"/>
</dbReference>
<dbReference type="RefSeq" id="WP_009517282.1">
    <property type="nucleotide sequence ID" value="NZ_CCAE010000003.1"/>
</dbReference>
<keyword evidence="2" id="KW-0479">Metal-binding</keyword>
<evidence type="ECO:0000313" key="7">
    <source>
        <dbReference type="EMBL" id="CDN86367.1"/>
    </source>
</evidence>
<keyword evidence="8" id="KW-1185">Reference proteome</keyword>
<dbReference type="PANTHER" id="PTHR21266:SF59">
    <property type="entry name" value="BLR4922 PROTEIN"/>
    <property type="match status" value="1"/>
</dbReference>
<sequence length="410" mass="46209">MNKTIPIADAAQHAGSAYHHTPGHPDPQLSAVAKGTPTGEYLRRYWHPVALSADVTDRPQMVRILGEDLVLFRDKAGRAGLLYPRCMHRGTSLYYGHVEEAGIRCCYHGWLFAVDGTCLNQPCEPEGGLRREAARQPWYPVEERYGLVFAYMGPPEKKPVLPRYDILEDLEEGEFIEVQGGGFAGYADHVEDPNVPYHWLQNWENIMDPYHVYILHSTFSGIQFAENFKILPRVDFEAVDGGVIYHAWRDLDDGRKLERINSALFPNISAIPMIDLSPGQGRWIGWHVAVDDQHFRGFFAARTKTPGNFAPFKMHNGKSWMELSEQEKQDFPGDFEAQYGQGRVTLHGEEHLATSDRGIALLRRQMKQQIAIVQQGGDPAGVHFNEADALVRIRSGNFYSTSDTTETATA</sequence>